<evidence type="ECO:0000313" key="2">
    <source>
        <dbReference type="EMBL" id="OJA08640.1"/>
    </source>
</evidence>
<comment type="caution">
    <text evidence="2">The sequence shown here is derived from an EMBL/GenBank/DDBJ whole genome shotgun (WGS) entry which is preliminary data.</text>
</comment>
<name>A0A1J8Q5R0_9AGAM</name>
<evidence type="ECO:0000256" key="1">
    <source>
        <dbReference type="SAM" id="MobiDB-lite"/>
    </source>
</evidence>
<evidence type="ECO:0000313" key="3">
    <source>
        <dbReference type="Proteomes" id="UP000183567"/>
    </source>
</evidence>
<proteinExistence type="predicted"/>
<dbReference type="Proteomes" id="UP000183567">
    <property type="component" value="Unassembled WGS sequence"/>
</dbReference>
<organism evidence="2 3">
    <name type="scientific">Rhizopogon vesiculosus</name>
    <dbReference type="NCBI Taxonomy" id="180088"/>
    <lineage>
        <taxon>Eukaryota</taxon>
        <taxon>Fungi</taxon>
        <taxon>Dikarya</taxon>
        <taxon>Basidiomycota</taxon>
        <taxon>Agaricomycotina</taxon>
        <taxon>Agaricomycetes</taxon>
        <taxon>Agaricomycetidae</taxon>
        <taxon>Boletales</taxon>
        <taxon>Suillineae</taxon>
        <taxon>Rhizopogonaceae</taxon>
        <taxon>Rhizopogon</taxon>
    </lineage>
</organism>
<accession>A0A1J8Q5R0</accession>
<gene>
    <name evidence="2" type="ORF">AZE42_06964</name>
</gene>
<keyword evidence="3" id="KW-1185">Reference proteome</keyword>
<dbReference type="EMBL" id="LVVM01006242">
    <property type="protein sequence ID" value="OJA08640.1"/>
    <property type="molecule type" value="Genomic_DNA"/>
</dbReference>
<feature type="region of interest" description="Disordered" evidence="1">
    <location>
        <begin position="1"/>
        <end position="40"/>
    </location>
</feature>
<sequence length="40" mass="4132">MSMLDSVPTSASPAPLNPVDPDGQQHASTGRKIAYSSTES</sequence>
<dbReference type="AlphaFoldDB" id="A0A1J8Q5R0"/>
<protein>
    <submittedName>
        <fullName evidence="2">Uncharacterized protein</fullName>
    </submittedName>
</protein>
<reference evidence="2 3" key="1">
    <citation type="submission" date="2016-03" db="EMBL/GenBank/DDBJ databases">
        <title>Comparative genomics of the ectomycorrhizal sister species Rhizopogon vinicolor and Rhizopogon vesiculosus (Basidiomycota: Boletales) reveals a divergence of the mating type B locus.</title>
        <authorList>
            <person name="Mujic A.B."/>
            <person name="Kuo A."/>
            <person name="Tritt A."/>
            <person name="Lipzen A."/>
            <person name="Chen C."/>
            <person name="Johnson J."/>
            <person name="Sharma A."/>
            <person name="Barry K."/>
            <person name="Grigoriev I.V."/>
            <person name="Spatafora J.W."/>
        </authorList>
    </citation>
    <scope>NUCLEOTIDE SEQUENCE [LARGE SCALE GENOMIC DNA]</scope>
    <source>
        <strain evidence="2 3">AM-OR11-056</strain>
    </source>
</reference>